<name>A0A8C4LQP4_EQUAS</name>
<evidence type="ECO:0000256" key="6">
    <source>
        <dbReference type="ARBA" id="ARBA00022940"/>
    </source>
</evidence>
<dbReference type="InterPro" id="IPR001855">
    <property type="entry name" value="Defensin_beta-like"/>
</dbReference>
<comment type="subcellular location">
    <subcellularLocation>
        <location evidence="1">Secreted</location>
    </subcellularLocation>
</comment>
<dbReference type="OMA" id="SGKAKCC"/>
<sequence length="67" mass="7217">LKSLWLQAMSLKCFLSLVPGVGYLTGLGHRSDHYICARSGGTCHFSSCPLFTKIEGTCYGGKAKCCL</sequence>
<feature type="domain" description="Beta-defensin-like" evidence="14">
    <location>
        <begin position="32"/>
        <end position="66"/>
    </location>
</feature>
<keyword evidence="6" id="KW-0211">Defensin</keyword>
<keyword evidence="5 13" id="KW-0732">Signal</keyword>
<evidence type="ECO:0000256" key="5">
    <source>
        <dbReference type="ARBA" id="ARBA00022729"/>
    </source>
</evidence>
<evidence type="ECO:0000256" key="4">
    <source>
        <dbReference type="ARBA" id="ARBA00022529"/>
    </source>
</evidence>
<evidence type="ECO:0000313" key="15">
    <source>
        <dbReference type="Ensembl" id="ENSEASP00005013705.1"/>
    </source>
</evidence>
<protein>
    <recommendedName>
        <fullName evidence="11">Beta-defensin 1</fullName>
    </recommendedName>
    <alternativeName>
        <fullName evidence="12">Defensin, beta 1</fullName>
    </alternativeName>
</protein>
<evidence type="ECO:0000256" key="1">
    <source>
        <dbReference type="ARBA" id="ARBA00004613"/>
    </source>
</evidence>
<keyword evidence="7" id="KW-0044">Antibiotic</keyword>
<feature type="signal peptide" evidence="13">
    <location>
        <begin position="1"/>
        <end position="20"/>
    </location>
</feature>
<proteinExistence type="inferred from homology"/>
<comment type="function">
    <text evidence="10">Has bactericidal activity. May act as a ligand for C-C chemokine receptor CCR6. Positively regulates the sperm motility and bactericidal activity in a CCR6-dependent manner. Binds to CCR6 and triggers Ca2+ mobilization in the sperm which is important for its motility.</text>
</comment>
<evidence type="ECO:0000256" key="11">
    <source>
        <dbReference type="ARBA" id="ARBA00040807"/>
    </source>
</evidence>
<evidence type="ECO:0000256" key="7">
    <source>
        <dbReference type="ARBA" id="ARBA00023022"/>
    </source>
</evidence>
<keyword evidence="3" id="KW-0964">Secreted</keyword>
<evidence type="ECO:0000256" key="3">
    <source>
        <dbReference type="ARBA" id="ARBA00022525"/>
    </source>
</evidence>
<dbReference type="FunFam" id="3.10.360.10:FF:000001">
    <property type="entry name" value="Beta-defensin 1"/>
    <property type="match status" value="1"/>
</dbReference>
<evidence type="ECO:0000256" key="2">
    <source>
        <dbReference type="ARBA" id="ARBA00007371"/>
    </source>
</evidence>
<dbReference type="GO" id="GO:0031731">
    <property type="term" value="F:CCR6 chemokine receptor binding"/>
    <property type="evidence" value="ECO:0007669"/>
    <property type="project" value="TreeGrafter"/>
</dbReference>
<dbReference type="AlphaFoldDB" id="A0A8C4LQP4"/>
<evidence type="ECO:0000256" key="13">
    <source>
        <dbReference type="SAM" id="SignalP"/>
    </source>
</evidence>
<evidence type="ECO:0000256" key="12">
    <source>
        <dbReference type="ARBA" id="ARBA00041630"/>
    </source>
</evidence>
<comment type="similarity">
    <text evidence="2">Belongs to the beta-defensin family.</text>
</comment>
<evidence type="ECO:0000256" key="10">
    <source>
        <dbReference type="ARBA" id="ARBA00037394"/>
    </source>
</evidence>
<dbReference type="Pfam" id="PF00711">
    <property type="entry name" value="Defensin_beta"/>
    <property type="match status" value="1"/>
</dbReference>
<comment type="subunit">
    <text evidence="9">Monomer. Homodimer.</text>
</comment>
<organism evidence="15">
    <name type="scientific">Equus asinus asinus</name>
    <dbReference type="NCBI Taxonomy" id="83772"/>
    <lineage>
        <taxon>Eukaryota</taxon>
        <taxon>Metazoa</taxon>
        <taxon>Chordata</taxon>
        <taxon>Craniata</taxon>
        <taxon>Vertebrata</taxon>
        <taxon>Euteleostomi</taxon>
        <taxon>Mammalia</taxon>
        <taxon>Eutheria</taxon>
        <taxon>Laurasiatheria</taxon>
        <taxon>Perissodactyla</taxon>
        <taxon>Equidae</taxon>
        <taxon>Equus</taxon>
    </lineage>
</organism>
<evidence type="ECO:0000256" key="9">
    <source>
        <dbReference type="ARBA" id="ARBA00024380"/>
    </source>
</evidence>
<accession>A0A8C4LQP4</accession>
<keyword evidence="8" id="KW-1015">Disulfide bond</keyword>
<dbReference type="GO" id="GO:0050829">
    <property type="term" value="P:defense response to Gram-negative bacterium"/>
    <property type="evidence" value="ECO:0007669"/>
    <property type="project" value="TreeGrafter"/>
</dbReference>
<dbReference type="GO" id="GO:0005615">
    <property type="term" value="C:extracellular space"/>
    <property type="evidence" value="ECO:0007669"/>
    <property type="project" value="TreeGrafter"/>
</dbReference>
<feature type="chain" id="PRO_5034305248" description="Beta-defensin 1" evidence="13">
    <location>
        <begin position="21"/>
        <end position="67"/>
    </location>
</feature>
<dbReference type="PANTHER" id="PTHR21388">
    <property type="entry name" value="BETA-DEFENSIN-RELATED"/>
    <property type="match status" value="1"/>
</dbReference>
<dbReference type="Gene3D" id="3.10.360.10">
    <property type="entry name" value="Antimicrobial Peptide, Beta-defensin 2, Chain A"/>
    <property type="match status" value="1"/>
</dbReference>
<dbReference type="GO" id="GO:0002227">
    <property type="term" value="P:innate immune response in mucosa"/>
    <property type="evidence" value="ECO:0007669"/>
    <property type="project" value="TreeGrafter"/>
</dbReference>
<dbReference type="Ensembl" id="ENSEAST00005014881.1">
    <property type="protein sequence ID" value="ENSEASP00005013705.1"/>
    <property type="gene ID" value="ENSEASG00005009575.1"/>
</dbReference>
<reference evidence="15" key="1">
    <citation type="submission" date="2023-03" db="UniProtKB">
        <authorList>
            <consortium name="Ensembl"/>
        </authorList>
    </citation>
    <scope>IDENTIFICATION</scope>
</reference>
<dbReference type="PANTHER" id="PTHR21388:SF9">
    <property type="entry name" value="BETA-DEFENSIN 1"/>
    <property type="match status" value="1"/>
</dbReference>
<keyword evidence="4" id="KW-0929">Antimicrobial</keyword>
<dbReference type="SUPFAM" id="SSF57392">
    <property type="entry name" value="Defensin-like"/>
    <property type="match status" value="1"/>
</dbReference>
<gene>
    <name evidence="15" type="primary">DEFB1</name>
</gene>
<evidence type="ECO:0000259" key="14">
    <source>
        <dbReference type="Pfam" id="PF00711"/>
    </source>
</evidence>
<evidence type="ECO:0000256" key="8">
    <source>
        <dbReference type="ARBA" id="ARBA00023157"/>
    </source>
</evidence>
<dbReference type="GO" id="GO:0050830">
    <property type="term" value="P:defense response to Gram-positive bacterium"/>
    <property type="evidence" value="ECO:0007669"/>
    <property type="project" value="TreeGrafter"/>
</dbReference>